<dbReference type="InterPro" id="IPR041698">
    <property type="entry name" value="Methyltransf_25"/>
</dbReference>
<dbReference type="Gene3D" id="3.40.50.150">
    <property type="entry name" value="Vaccinia Virus protein VP39"/>
    <property type="match status" value="1"/>
</dbReference>
<dbReference type="CDD" id="cd02440">
    <property type="entry name" value="AdoMet_MTases"/>
    <property type="match status" value="1"/>
</dbReference>
<dbReference type="SUPFAM" id="SSF53335">
    <property type="entry name" value="S-adenosyl-L-methionine-dependent methyltransferases"/>
    <property type="match status" value="1"/>
</dbReference>
<dbReference type="Pfam" id="PF13649">
    <property type="entry name" value="Methyltransf_25"/>
    <property type="match status" value="1"/>
</dbReference>
<dbReference type="KEGG" id="asd:AS9A_1113"/>
<sequence length="240" mass="25867">MISTEVARDLVTRWDAQQERYAYQREERFGVVCAVLTALAVEGPVIDLGCGPGSLAARIAARVPSVQPVGLDADPFLLALGKAVYPEVELAETLVGAPGWEESIVSFGQPAAVVSSTALHYPSPTQLADIYRTLVRLLRDRGVLINADMFPLSTPVLDTVASAMTRCEPAGEDWEGWWRDVHTDKRLSLPLAARARTVLPHGGDNALSADAHIALMQAAGFREAGEVWRDGRSAVIVAVR</sequence>
<gene>
    <name evidence="2" type="ordered locus">AS9A_1113</name>
</gene>
<organism evidence="2 3">
    <name type="scientific">Hoyosella subflava (strain DSM 45089 / JCM 17490 / NBRC 109087 / DQS3-9A1)</name>
    <name type="common">Amycolicicoccus subflavus</name>
    <dbReference type="NCBI Taxonomy" id="443218"/>
    <lineage>
        <taxon>Bacteria</taxon>
        <taxon>Bacillati</taxon>
        <taxon>Actinomycetota</taxon>
        <taxon>Actinomycetes</taxon>
        <taxon>Mycobacteriales</taxon>
        <taxon>Hoyosellaceae</taxon>
        <taxon>Hoyosella</taxon>
    </lineage>
</organism>
<proteinExistence type="predicted"/>
<feature type="domain" description="Methyltransferase" evidence="1">
    <location>
        <begin position="45"/>
        <end position="142"/>
    </location>
</feature>
<evidence type="ECO:0000313" key="2">
    <source>
        <dbReference type="EMBL" id="AEF39565.1"/>
    </source>
</evidence>
<dbReference type="Proteomes" id="UP000009235">
    <property type="component" value="Chromosome"/>
</dbReference>
<dbReference type="AlphaFoldDB" id="F6EQV4"/>
<keyword evidence="3" id="KW-1185">Reference proteome</keyword>
<dbReference type="EMBL" id="CP002786">
    <property type="protein sequence ID" value="AEF39565.1"/>
    <property type="molecule type" value="Genomic_DNA"/>
</dbReference>
<dbReference type="GO" id="GO:0032259">
    <property type="term" value="P:methylation"/>
    <property type="evidence" value="ECO:0007669"/>
    <property type="project" value="UniProtKB-KW"/>
</dbReference>
<dbReference type="HOGENOM" id="CLU_090249_0_0_11"/>
<dbReference type="InterPro" id="IPR029063">
    <property type="entry name" value="SAM-dependent_MTases_sf"/>
</dbReference>
<keyword evidence="2" id="KW-0808">Transferase</keyword>
<accession>F6EQV4</accession>
<evidence type="ECO:0000259" key="1">
    <source>
        <dbReference type="Pfam" id="PF13649"/>
    </source>
</evidence>
<name>F6EQV4_HOYSD</name>
<protein>
    <submittedName>
        <fullName evidence="2">Methyltransferase</fullName>
    </submittedName>
</protein>
<reference evidence="2 3" key="1">
    <citation type="journal article" date="2011" name="J. Bacteriol.">
        <title>Complete genome sequence of Amycolicicoccus subflavus DQS3-9A1T, an actinomycete isolated from crude oil-polluted soil.</title>
        <authorList>
            <person name="Cai M."/>
            <person name="Chen W.M."/>
            <person name="Nie Y."/>
            <person name="Chi C.Q."/>
            <person name="Wang Y.N."/>
            <person name="Tang Y.Q."/>
            <person name="Li G.Y."/>
            <person name="Wu X.L."/>
        </authorList>
    </citation>
    <scope>NUCLEOTIDE SEQUENCE [LARGE SCALE GENOMIC DNA]</scope>
    <source>
        <strain evidence="3">DSM 45089 / DQS3-9A1</strain>
    </source>
</reference>
<dbReference type="STRING" id="443218.AS9A_1113"/>
<dbReference type="GO" id="GO:0008168">
    <property type="term" value="F:methyltransferase activity"/>
    <property type="evidence" value="ECO:0007669"/>
    <property type="project" value="UniProtKB-KW"/>
</dbReference>
<dbReference type="OrthoDB" id="3382693at2"/>
<keyword evidence="2" id="KW-0489">Methyltransferase</keyword>
<dbReference type="RefSeq" id="WP_013805914.1">
    <property type="nucleotide sequence ID" value="NC_015564.1"/>
</dbReference>
<dbReference type="eggNOG" id="COG4106">
    <property type="taxonomic scope" value="Bacteria"/>
</dbReference>
<evidence type="ECO:0000313" key="3">
    <source>
        <dbReference type="Proteomes" id="UP000009235"/>
    </source>
</evidence>